<dbReference type="Gene3D" id="1.10.4040.10">
    <property type="entry name" value="Penicillinase repressor domain"/>
    <property type="match status" value="1"/>
</dbReference>
<keyword evidence="4" id="KW-0804">Transcription</keyword>
<reference evidence="5 6" key="1">
    <citation type="submission" date="2019-02" db="EMBL/GenBank/DDBJ databases">
        <title>Deep-cultivation of Planctomycetes and their phenomic and genomic characterization uncovers novel biology.</title>
        <authorList>
            <person name="Wiegand S."/>
            <person name="Jogler M."/>
            <person name="Boedeker C."/>
            <person name="Pinto D."/>
            <person name="Vollmers J."/>
            <person name="Rivas-Marin E."/>
            <person name="Kohn T."/>
            <person name="Peeters S.H."/>
            <person name="Heuer A."/>
            <person name="Rast P."/>
            <person name="Oberbeckmann S."/>
            <person name="Bunk B."/>
            <person name="Jeske O."/>
            <person name="Meyerdierks A."/>
            <person name="Storesund J.E."/>
            <person name="Kallscheuer N."/>
            <person name="Luecker S."/>
            <person name="Lage O.M."/>
            <person name="Pohl T."/>
            <person name="Merkel B.J."/>
            <person name="Hornburger P."/>
            <person name="Mueller R.-W."/>
            <person name="Bruemmer F."/>
            <person name="Labrenz M."/>
            <person name="Spormann A.M."/>
            <person name="Op Den Camp H."/>
            <person name="Overmann J."/>
            <person name="Amann R."/>
            <person name="Jetten M.S.M."/>
            <person name="Mascher T."/>
            <person name="Medema M.H."/>
            <person name="Devos D.P."/>
            <person name="Kaster A.-K."/>
            <person name="Ovreas L."/>
            <person name="Rohde M."/>
            <person name="Galperin M.Y."/>
            <person name="Jogler C."/>
        </authorList>
    </citation>
    <scope>NUCLEOTIDE SEQUENCE [LARGE SCALE GENOMIC DNA]</scope>
    <source>
        <strain evidence="5 6">Pla123a</strain>
    </source>
</reference>
<comment type="caution">
    <text evidence="5">The sequence shown here is derived from an EMBL/GenBank/DDBJ whole genome shotgun (WGS) entry which is preliminary data.</text>
</comment>
<evidence type="ECO:0000256" key="3">
    <source>
        <dbReference type="ARBA" id="ARBA00023125"/>
    </source>
</evidence>
<gene>
    <name evidence="5" type="primary">blaI_2</name>
    <name evidence="5" type="ORF">Pla123a_02760</name>
</gene>
<dbReference type="PIRSF" id="PIRSF019455">
    <property type="entry name" value="CopR_AtkY"/>
    <property type="match status" value="1"/>
</dbReference>
<dbReference type="Proteomes" id="UP000318478">
    <property type="component" value="Unassembled WGS sequence"/>
</dbReference>
<sequence length="135" mass="15196">MARPESEFPTDLELEILKVLWAESPLPVREVRARLEADANRPLTHSSVITVLNIMHRKGYLERTKEGKSFLFAPRVDKQQVSQGFVGDLLTRLFDGSPSAMVLNLLEGSDVDADELAELRKLIARKAARNAKEQQ</sequence>
<organism evidence="5 6">
    <name type="scientific">Posidoniimonas polymericola</name>
    <dbReference type="NCBI Taxonomy" id="2528002"/>
    <lineage>
        <taxon>Bacteria</taxon>
        <taxon>Pseudomonadati</taxon>
        <taxon>Planctomycetota</taxon>
        <taxon>Planctomycetia</taxon>
        <taxon>Pirellulales</taxon>
        <taxon>Lacipirellulaceae</taxon>
        <taxon>Posidoniimonas</taxon>
    </lineage>
</organism>
<evidence type="ECO:0000313" key="6">
    <source>
        <dbReference type="Proteomes" id="UP000318478"/>
    </source>
</evidence>
<name>A0A5C5ZDH6_9BACT</name>
<keyword evidence="6" id="KW-1185">Reference proteome</keyword>
<evidence type="ECO:0000256" key="2">
    <source>
        <dbReference type="ARBA" id="ARBA00023015"/>
    </source>
</evidence>
<keyword evidence="3" id="KW-0238">DNA-binding</keyword>
<dbReference type="Pfam" id="PF03965">
    <property type="entry name" value="Penicillinase_R"/>
    <property type="match status" value="1"/>
</dbReference>
<protein>
    <submittedName>
        <fullName evidence="5">Penicillinase repressor</fullName>
    </submittedName>
</protein>
<evidence type="ECO:0000256" key="4">
    <source>
        <dbReference type="ARBA" id="ARBA00023163"/>
    </source>
</evidence>
<dbReference type="OrthoDB" id="280196at2"/>
<dbReference type="GO" id="GO:0045892">
    <property type="term" value="P:negative regulation of DNA-templated transcription"/>
    <property type="evidence" value="ECO:0007669"/>
    <property type="project" value="InterPro"/>
</dbReference>
<dbReference type="SUPFAM" id="SSF46785">
    <property type="entry name" value="Winged helix' DNA-binding domain"/>
    <property type="match status" value="1"/>
</dbReference>
<dbReference type="InterPro" id="IPR005650">
    <property type="entry name" value="BlaI_family"/>
</dbReference>
<dbReference type="EMBL" id="SJPO01000001">
    <property type="protein sequence ID" value="TWT85469.1"/>
    <property type="molecule type" value="Genomic_DNA"/>
</dbReference>
<evidence type="ECO:0000313" key="5">
    <source>
        <dbReference type="EMBL" id="TWT85469.1"/>
    </source>
</evidence>
<dbReference type="InterPro" id="IPR036390">
    <property type="entry name" value="WH_DNA-bd_sf"/>
</dbReference>
<evidence type="ECO:0000256" key="1">
    <source>
        <dbReference type="ARBA" id="ARBA00011046"/>
    </source>
</evidence>
<dbReference type="InterPro" id="IPR036388">
    <property type="entry name" value="WH-like_DNA-bd_sf"/>
</dbReference>
<proteinExistence type="inferred from homology"/>
<keyword evidence="2" id="KW-0805">Transcription regulation</keyword>
<dbReference type="Gene3D" id="1.10.10.10">
    <property type="entry name" value="Winged helix-like DNA-binding domain superfamily/Winged helix DNA-binding domain"/>
    <property type="match status" value="1"/>
</dbReference>
<dbReference type="RefSeq" id="WP_146583728.1">
    <property type="nucleotide sequence ID" value="NZ_SJPO01000001.1"/>
</dbReference>
<comment type="similarity">
    <text evidence="1">Belongs to the BlaI transcriptional regulatory family.</text>
</comment>
<dbReference type="AlphaFoldDB" id="A0A5C5ZDH6"/>
<dbReference type="GO" id="GO:0003677">
    <property type="term" value="F:DNA binding"/>
    <property type="evidence" value="ECO:0007669"/>
    <property type="project" value="UniProtKB-KW"/>
</dbReference>
<accession>A0A5C5ZDH6</accession>